<organism evidence="2 3">
    <name type="scientific">Tagetes erecta</name>
    <name type="common">African marigold</name>
    <dbReference type="NCBI Taxonomy" id="13708"/>
    <lineage>
        <taxon>Eukaryota</taxon>
        <taxon>Viridiplantae</taxon>
        <taxon>Streptophyta</taxon>
        <taxon>Embryophyta</taxon>
        <taxon>Tracheophyta</taxon>
        <taxon>Spermatophyta</taxon>
        <taxon>Magnoliopsida</taxon>
        <taxon>eudicotyledons</taxon>
        <taxon>Gunneridae</taxon>
        <taxon>Pentapetalae</taxon>
        <taxon>asterids</taxon>
        <taxon>campanulids</taxon>
        <taxon>Asterales</taxon>
        <taxon>Asteraceae</taxon>
        <taxon>Asteroideae</taxon>
        <taxon>Heliantheae alliance</taxon>
        <taxon>Tageteae</taxon>
        <taxon>Tagetes</taxon>
    </lineage>
</organism>
<evidence type="ECO:0000313" key="3">
    <source>
        <dbReference type="Proteomes" id="UP001229421"/>
    </source>
</evidence>
<dbReference type="EMBL" id="JAUHHV010000005">
    <property type="protein sequence ID" value="KAK1423698.1"/>
    <property type="molecule type" value="Genomic_DNA"/>
</dbReference>
<comment type="caution">
    <text evidence="2">The sequence shown here is derived from an EMBL/GenBank/DDBJ whole genome shotgun (WGS) entry which is preliminary data.</text>
</comment>
<keyword evidence="1" id="KW-1133">Transmembrane helix</keyword>
<keyword evidence="3" id="KW-1185">Reference proteome</keyword>
<evidence type="ECO:0000256" key="1">
    <source>
        <dbReference type="SAM" id="Phobius"/>
    </source>
</evidence>
<gene>
    <name evidence="2" type="ORF">QVD17_19006</name>
</gene>
<keyword evidence="1" id="KW-0812">Transmembrane</keyword>
<feature type="transmembrane region" description="Helical" evidence="1">
    <location>
        <begin position="43"/>
        <end position="65"/>
    </location>
</feature>
<dbReference type="AlphaFoldDB" id="A0AAD8KLJ0"/>
<sequence length="73" mass="8149">MYAQNTSAEENVDQTSAAYTDVDLKPPIFSCLSLSLSSKLLHFTFFFFTLVILNHTFTSLSLCVYNKAEVTSS</sequence>
<dbReference type="Proteomes" id="UP001229421">
    <property type="component" value="Unassembled WGS sequence"/>
</dbReference>
<reference evidence="2" key="1">
    <citation type="journal article" date="2023" name="bioRxiv">
        <title>Improved chromosome-level genome assembly for marigold (Tagetes erecta).</title>
        <authorList>
            <person name="Jiang F."/>
            <person name="Yuan L."/>
            <person name="Wang S."/>
            <person name="Wang H."/>
            <person name="Xu D."/>
            <person name="Wang A."/>
            <person name="Fan W."/>
        </authorList>
    </citation>
    <scope>NUCLEOTIDE SEQUENCE</scope>
    <source>
        <strain evidence="2">WSJ</strain>
        <tissue evidence="2">Leaf</tissue>
    </source>
</reference>
<name>A0AAD8KLJ0_TARER</name>
<keyword evidence="1" id="KW-0472">Membrane</keyword>
<protein>
    <submittedName>
        <fullName evidence="2">Uncharacterized protein</fullName>
    </submittedName>
</protein>
<accession>A0AAD8KLJ0</accession>
<proteinExistence type="predicted"/>
<evidence type="ECO:0000313" key="2">
    <source>
        <dbReference type="EMBL" id="KAK1423698.1"/>
    </source>
</evidence>